<dbReference type="InterPro" id="IPR008921">
    <property type="entry name" value="DNA_pol3_clamp-load_cplx_C"/>
</dbReference>
<organism evidence="11 12">
    <name type="scientific">Streptococcus zalophi</name>
    <dbReference type="NCBI Taxonomy" id="640031"/>
    <lineage>
        <taxon>Bacteria</taxon>
        <taxon>Bacillati</taxon>
        <taxon>Bacillota</taxon>
        <taxon>Bacilli</taxon>
        <taxon>Lactobacillales</taxon>
        <taxon>Streptococcaceae</taxon>
        <taxon>Streptococcus</taxon>
    </lineage>
</organism>
<keyword evidence="11" id="KW-0548">Nucleotidyltransferase</keyword>
<keyword evidence="3" id="KW-0479">Metal-binding</keyword>
<keyword evidence="4" id="KW-0547">Nucleotide-binding</keyword>
<evidence type="ECO:0000256" key="7">
    <source>
        <dbReference type="ARBA" id="ARBA00022932"/>
    </source>
</evidence>
<dbReference type="PANTHER" id="PTHR11669">
    <property type="entry name" value="REPLICATION FACTOR C / DNA POLYMERASE III GAMMA-TAU SUBUNIT"/>
    <property type="match status" value="1"/>
</dbReference>
<evidence type="ECO:0000256" key="2">
    <source>
        <dbReference type="ARBA" id="ARBA00012417"/>
    </source>
</evidence>
<dbReference type="PANTHER" id="PTHR11669:SF0">
    <property type="entry name" value="PROTEIN STICHEL-LIKE 2"/>
    <property type="match status" value="1"/>
</dbReference>
<feature type="coiled-coil region" evidence="9">
    <location>
        <begin position="361"/>
        <end position="388"/>
    </location>
</feature>
<dbReference type="GO" id="GO:0005524">
    <property type="term" value="F:ATP binding"/>
    <property type="evidence" value="ECO:0007669"/>
    <property type="project" value="UniProtKB-KW"/>
</dbReference>
<dbReference type="InterPro" id="IPR045085">
    <property type="entry name" value="HLD_clamp_pol_III_gamma_tau"/>
</dbReference>
<dbReference type="InterPro" id="IPR001270">
    <property type="entry name" value="ClpA/B"/>
</dbReference>
<proteinExistence type="inferred from homology"/>
<dbReference type="Proteomes" id="UP000644875">
    <property type="component" value="Unassembled WGS sequence"/>
</dbReference>
<evidence type="ECO:0000256" key="8">
    <source>
        <dbReference type="ARBA" id="ARBA00049244"/>
    </source>
</evidence>
<reference evidence="11 12" key="1">
    <citation type="journal article" date="2021" name="Int. J. Syst. Evol. Microbiol.">
        <title>Streptococcus vicugnae sp. nov., isolated from faeces of alpacas (Vicugna pacos) and cattle (Bos taurus), Streptococcus zalophi sp. nov., and Streptococcus pacificus sp. nov., isolated from respiratory tract of California sea lions (Zalophus californianus).</title>
        <authorList>
            <person name="Volokhov D.V."/>
            <person name="Zagorodnyaya T.A."/>
            <person name="Shen Z."/>
            <person name="Blom J."/>
            <person name="Furtak V.A."/>
            <person name="Eisenberg T."/>
            <person name="Fan P."/>
            <person name="Jeong K.C."/>
            <person name="Gao Y."/>
            <person name="Zhang S."/>
            <person name="Amselle M."/>
        </authorList>
    </citation>
    <scope>NUCLEOTIDE SEQUENCE [LARGE SCALE GENOMIC DNA]</scope>
    <source>
        <strain evidence="12">CSL7508-lung</strain>
    </source>
</reference>
<dbReference type="InterPro" id="IPR003593">
    <property type="entry name" value="AAA+_ATPase"/>
</dbReference>
<keyword evidence="11" id="KW-0808">Transferase</keyword>
<evidence type="ECO:0000256" key="4">
    <source>
        <dbReference type="ARBA" id="ARBA00022741"/>
    </source>
</evidence>
<dbReference type="EC" id="2.7.7.7" evidence="2"/>
<gene>
    <name evidence="11" type="primary">dnaX</name>
    <name evidence="11" type="ORF">JHK64_03100</name>
</gene>
<dbReference type="Pfam" id="PF13177">
    <property type="entry name" value="DNA_pol3_delta2"/>
    <property type="match status" value="1"/>
</dbReference>
<dbReference type="GO" id="GO:0003887">
    <property type="term" value="F:DNA-directed DNA polymerase activity"/>
    <property type="evidence" value="ECO:0007669"/>
    <property type="project" value="UniProtKB-KW"/>
</dbReference>
<dbReference type="InterPro" id="IPR012763">
    <property type="entry name" value="DNA_pol_III_sug/sutau_N"/>
</dbReference>
<dbReference type="NCBIfam" id="TIGR02397">
    <property type="entry name" value="dnaX_nterm"/>
    <property type="match status" value="1"/>
</dbReference>
<keyword evidence="12" id="KW-1185">Reference proteome</keyword>
<name>A0A934UDF9_9STRE</name>
<evidence type="ECO:0000256" key="5">
    <source>
        <dbReference type="ARBA" id="ARBA00022833"/>
    </source>
</evidence>
<dbReference type="AlphaFoldDB" id="A0A934UDF9"/>
<dbReference type="SMART" id="SM00382">
    <property type="entry name" value="AAA"/>
    <property type="match status" value="1"/>
</dbReference>
<dbReference type="InterPro" id="IPR027417">
    <property type="entry name" value="P-loop_NTPase"/>
</dbReference>
<dbReference type="EMBL" id="JAENBP010000003">
    <property type="protein sequence ID" value="MBJ8349619.1"/>
    <property type="molecule type" value="Genomic_DNA"/>
</dbReference>
<evidence type="ECO:0000259" key="10">
    <source>
        <dbReference type="SMART" id="SM00382"/>
    </source>
</evidence>
<evidence type="ECO:0000256" key="3">
    <source>
        <dbReference type="ARBA" id="ARBA00022723"/>
    </source>
</evidence>
<dbReference type="SUPFAM" id="SSF52540">
    <property type="entry name" value="P-loop containing nucleoside triphosphate hydrolases"/>
    <property type="match status" value="1"/>
</dbReference>
<dbReference type="PRINTS" id="PR00300">
    <property type="entry name" value="CLPPROTEASEA"/>
</dbReference>
<dbReference type="RefSeq" id="WP_199567546.1">
    <property type="nucleotide sequence ID" value="NZ_JAENBP010000003.1"/>
</dbReference>
<keyword evidence="6" id="KW-0067">ATP-binding</keyword>
<evidence type="ECO:0000256" key="1">
    <source>
        <dbReference type="ARBA" id="ARBA00006360"/>
    </source>
</evidence>
<dbReference type="Gene3D" id="3.40.50.300">
    <property type="entry name" value="P-loop containing nucleotide triphosphate hydrolases"/>
    <property type="match status" value="1"/>
</dbReference>
<sequence length="561" mass="62293">MYQALYRKYRSQTFSEMVGQEIISKTLKQAVATKKISHAYLFSGPRGTGKTSAAKIFAKAINCLNQVDGEPCNHCDICKDITAGQLEDVIEIDAASNNGVDDIRDIRDKSTYAPSRATYKVYIIDEVHMLSTGAFNALLKTLEEPTENVVFILATTELHKIPATILSRVQRFEFRAISLVAIKEHLKFVLNQEQMTYDDEALTIIANRAEGGMRDALSILDQARSLSGDNHISIGIVEDITGSIALTALDTYVHHVINHQTLEALGSLNTIFSSGKNMSRFAIDLLNYLRELLIVKSGGSSTYDSSYFNDNQQLSQDYILELISIVTASLSEIKTGGHPKIYAETMTVRLSEFKEVAHNVDEGLLQELQTLKEEINSLKAQLSSLSQSSSNQITTKTIKTTRTVALKIDKSKVLTIMEETVQDSQKSREYLEALKSAWNEILDSISPQDRALLLGSEPVLANSENAILAFEAAFNAEQAMRRSDLNTVFGNIMSKVAGFSPNILAISKRDFEVIRTEFASKLKNNNTDDKEPAKKDDEQVIPDNFSFLADKIETVDDLSKD</sequence>
<dbReference type="SUPFAM" id="SSF48019">
    <property type="entry name" value="post-AAA+ oligomerization domain-like"/>
    <property type="match status" value="1"/>
</dbReference>
<keyword evidence="9" id="KW-0175">Coiled coil</keyword>
<comment type="caution">
    <text evidence="11">The sequence shown here is derived from an EMBL/GenBank/DDBJ whole genome shotgun (WGS) entry which is preliminary data.</text>
</comment>
<evidence type="ECO:0000256" key="9">
    <source>
        <dbReference type="SAM" id="Coils"/>
    </source>
</evidence>
<keyword evidence="5" id="KW-0862">Zinc</keyword>
<protein>
    <recommendedName>
        <fullName evidence="2">DNA-directed DNA polymerase</fullName>
        <ecNumber evidence="2">2.7.7.7</ecNumber>
    </recommendedName>
</protein>
<dbReference type="Pfam" id="PF22608">
    <property type="entry name" value="DNAX_ATPase_lid"/>
    <property type="match status" value="1"/>
</dbReference>
<dbReference type="GO" id="GO:0009360">
    <property type="term" value="C:DNA polymerase III complex"/>
    <property type="evidence" value="ECO:0007669"/>
    <property type="project" value="InterPro"/>
</dbReference>
<evidence type="ECO:0000313" key="11">
    <source>
        <dbReference type="EMBL" id="MBJ8349619.1"/>
    </source>
</evidence>
<evidence type="ECO:0000256" key="6">
    <source>
        <dbReference type="ARBA" id="ARBA00022840"/>
    </source>
</evidence>
<feature type="domain" description="AAA+ ATPase" evidence="10">
    <location>
        <begin position="36"/>
        <end position="178"/>
    </location>
</feature>
<comment type="catalytic activity">
    <reaction evidence="8">
        <text>DNA(n) + a 2'-deoxyribonucleoside 5'-triphosphate = DNA(n+1) + diphosphate</text>
        <dbReference type="Rhea" id="RHEA:22508"/>
        <dbReference type="Rhea" id="RHEA-COMP:17339"/>
        <dbReference type="Rhea" id="RHEA-COMP:17340"/>
        <dbReference type="ChEBI" id="CHEBI:33019"/>
        <dbReference type="ChEBI" id="CHEBI:61560"/>
        <dbReference type="ChEBI" id="CHEBI:173112"/>
        <dbReference type="EC" id="2.7.7.7"/>
    </reaction>
</comment>
<dbReference type="CDD" id="cd00009">
    <property type="entry name" value="AAA"/>
    <property type="match status" value="1"/>
</dbReference>
<keyword evidence="7" id="KW-0239">DNA-directed DNA polymerase</keyword>
<dbReference type="InterPro" id="IPR050238">
    <property type="entry name" value="DNA_Rep/Repair_Clamp_Loader"/>
</dbReference>
<dbReference type="FunFam" id="3.40.50.300:FF:000014">
    <property type="entry name" value="DNA polymerase III subunit gamma/tau"/>
    <property type="match status" value="1"/>
</dbReference>
<dbReference type="NCBIfam" id="NF004046">
    <property type="entry name" value="PRK05563.1"/>
    <property type="match status" value="1"/>
</dbReference>
<dbReference type="GO" id="GO:0003677">
    <property type="term" value="F:DNA binding"/>
    <property type="evidence" value="ECO:0007669"/>
    <property type="project" value="InterPro"/>
</dbReference>
<dbReference type="Gene3D" id="1.20.272.10">
    <property type="match status" value="1"/>
</dbReference>
<dbReference type="GO" id="GO:0006261">
    <property type="term" value="P:DNA-templated DNA replication"/>
    <property type="evidence" value="ECO:0007669"/>
    <property type="project" value="TreeGrafter"/>
</dbReference>
<dbReference type="Gene3D" id="1.10.8.60">
    <property type="match status" value="1"/>
</dbReference>
<dbReference type="FunFam" id="1.10.8.60:FF:000013">
    <property type="entry name" value="DNA polymerase III subunit gamma/tau"/>
    <property type="match status" value="1"/>
</dbReference>
<comment type="similarity">
    <text evidence="1">Belongs to the DnaX/STICHEL family.</text>
</comment>
<dbReference type="GO" id="GO:0046872">
    <property type="term" value="F:metal ion binding"/>
    <property type="evidence" value="ECO:0007669"/>
    <property type="project" value="UniProtKB-KW"/>
</dbReference>
<evidence type="ECO:0000313" key="12">
    <source>
        <dbReference type="Proteomes" id="UP000644875"/>
    </source>
</evidence>
<dbReference type="CDD" id="cd18137">
    <property type="entry name" value="HLD_clamp_pol_III_gamma_tau"/>
    <property type="match status" value="1"/>
</dbReference>
<accession>A0A934UDF9</accession>